<reference evidence="2 3" key="1">
    <citation type="journal article" date="2001" name="Science">
        <title>Comparative genomics of Listeria species.</title>
        <authorList>
            <person name="Glaser P."/>
            <person name="Frangeul L."/>
            <person name="Buchrieser C."/>
            <person name="Rusniok C."/>
            <person name="Amend A."/>
            <person name="Baquero F."/>
            <person name="Berche P."/>
            <person name="Bloecker H."/>
            <person name="Brandt P."/>
            <person name="Chakraborty T."/>
            <person name="Charbit A."/>
            <person name="Chetouani F."/>
            <person name="Couve E."/>
            <person name="de Daruvar A."/>
            <person name="Dehoux P."/>
            <person name="Domann E."/>
            <person name="Dominguez-Bernal G."/>
            <person name="Duchaud E."/>
            <person name="Durant L."/>
            <person name="Dussurget O."/>
            <person name="Entian K.-D."/>
            <person name="Fsihi H."/>
            <person name="Garcia-del Portillo F."/>
            <person name="Garrido P."/>
            <person name="Gautier L."/>
            <person name="Goebel W."/>
            <person name="Gomez-Lopez N."/>
            <person name="Hain T."/>
            <person name="Hauf J."/>
            <person name="Jackson D."/>
            <person name="Jones L.-M."/>
            <person name="Kaerst U."/>
            <person name="Kreft J."/>
            <person name="Kuhn M."/>
            <person name="Kunst F."/>
            <person name="Kurapkat G."/>
            <person name="Madueno E."/>
            <person name="Maitournam A."/>
            <person name="Mata Vicente J."/>
            <person name="Ng E."/>
            <person name="Nedjari H."/>
            <person name="Nordsiek G."/>
            <person name="Novella S."/>
            <person name="de Pablos B."/>
            <person name="Perez-Diaz J.-C."/>
            <person name="Purcell R."/>
            <person name="Remmel B."/>
            <person name="Rose M."/>
            <person name="Schlueter T."/>
            <person name="Simoes N."/>
            <person name="Tierrez A."/>
            <person name="Vazquez-Boland J.-A."/>
            <person name="Voss H."/>
            <person name="Wehland J."/>
            <person name="Cossart P."/>
        </authorList>
    </citation>
    <scope>NUCLEOTIDE SEQUENCE [LARGE SCALE GENOMIC DNA]</scope>
    <source>
        <strain evidence="3">ATCC BAA-680 / CLIP 11262</strain>
    </source>
</reference>
<dbReference type="OrthoDB" id="2221733at2"/>
<dbReference type="eggNOG" id="ENOG5033MRV">
    <property type="taxonomic scope" value="Bacteria"/>
</dbReference>
<accession>Q92CD0</accession>
<evidence type="ECO:0000313" key="3">
    <source>
        <dbReference type="Proteomes" id="UP000002513"/>
    </source>
</evidence>
<evidence type="ECO:0000256" key="1">
    <source>
        <dbReference type="SAM" id="Phobius"/>
    </source>
</evidence>
<sequence>MTISDWIQILSIIATLIISIVSIVIASKSLKLTKTSIESANRPYVTCYLDMVTVGHFQKYLIIKNFGSSPAIIKDISFIGEPAFKNRADLDSLNETTIAPNQKFIILFDKKAPDKSIISVIISYQDLLGNFYKEVFQLNPNFSKDIVYASARNSKDSEESYILKNTLHEYTKSNL</sequence>
<name>Q92CD0_LISIN</name>
<dbReference type="AlphaFoldDB" id="Q92CD0"/>
<keyword evidence="1" id="KW-0472">Membrane</keyword>
<dbReference type="HOGENOM" id="CLU_128114_0_0_9"/>
<keyword evidence="1" id="KW-0812">Transmembrane</keyword>
<organism evidence="2 3">
    <name type="scientific">Listeria innocua serovar 6a (strain ATCC BAA-680 / CLIP 11262)</name>
    <dbReference type="NCBI Taxonomy" id="272626"/>
    <lineage>
        <taxon>Bacteria</taxon>
        <taxon>Bacillati</taxon>
        <taxon>Bacillota</taxon>
        <taxon>Bacilli</taxon>
        <taxon>Bacillales</taxon>
        <taxon>Listeriaceae</taxon>
        <taxon>Listeria</taxon>
    </lineage>
</organism>
<protein>
    <submittedName>
        <fullName evidence="2">Lin1257 protein</fullName>
    </submittedName>
</protein>
<feature type="transmembrane region" description="Helical" evidence="1">
    <location>
        <begin position="6"/>
        <end position="26"/>
    </location>
</feature>
<gene>
    <name evidence="2" type="ordered locus">lin1257</name>
</gene>
<dbReference type="EMBL" id="AL596168">
    <property type="protein sequence ID" value="CAC96488.1"/>
    <property type="molecule type" value="Genomic_DNA"/>
</dbReference>
<evidence type="ECO:0000313" key="2">
    <source>
        <dbReference type="EMBL" id="CAC96488.1"/>
    </source>
</evidence>
<keyword evidence="1" id="KW-1133">Transmembrane helix</keyword>
<dbReference type="PIR" id="AH1589">
    <property type="entry name" value="AH1589"/>
</dbReference>
<dbReference type="KEGG" id="lin:lin1257"/>
<dbReference type="RefSeq" id="WP_010990870.1">
    <property type="nucleotide sequence ID" value="NC_003212.1"/>
</dbReference>
<dbReference type="STRING" id="272626.gene:17565588"/>
<proteinExistence type="predicted"/>
<dbReference type="Proteomes" id="UP000002513">
    <property type="component" value="Chromosome"/>
</dbReference>